<keyword evidence="2 6" id="KW-0812">Transmembrane</keyword>
<evidence type="ECO:0000313" key="9">
    <source>
        <dbReference type="Proteomes" id="UP001215598"/>
    </source>
</evidence>
<dbReference type="PANTHER" id="PTHR23112:SF37">
    <property type="entry name" value="G PROTEIN-COUPLED RECEPTOR GPR1"/>
    <property type="match status" value="1"/>
</dbReference>
<proteinExistence type="predicted"/>
<dbReference type="Proteomes" id="UP001215598">
    <property type="component" value="Unassembled WGS sequence"/>
</dbReference>
<evidence type="ECO:0000256" key="3">
    <source>
        <dbReference type="ARBA" id="ARBA00022989"/>
    </source>
</evidence>
<comment type="subcellular location">
    <subcellularLocation>
        <location evidence="1">Membrane</location>
        <topology evidence="1">Multi-pass membrane protein</topology>
    </subcellularLocation>
</comment>
<dbReference type="Pfam" id="PF11970">
    <property type="entry name" value="GPR_Gpa2_C"/>
    <property type="match status" value="1"/>
</dbReference>
<keyword evidence="9" id="KW-1185">Reference proteome</keyword>
<feature type="domain" description="G protein-coupled receptor GPR1/2/3 C-terminal" evidence="7">
    <location>
        <begin position="296"/>
        <end position="353"/>
    </location>
</feature>
<comment type="caution">
    <text evidence="8">The sequence shown here is derived from an EMBL/GenBank/DDBJ whole genome shotgun (WGS) entry which is preliminary data.</text>
</comment>
<feature type="transmembrane region" description="Helical" evidence="6">
    <location>
        <begin position="240"/>
        <end position="259"/>
    </location>
</feature>
<dbReference type="AlphaFoldDB" id="A0AAD7KGK7"/>
<keyword evidence="3 6" id="KW-1133">Transmembrane helix</keyword>
<evidence type="ECO:0000256" key="2">
    <source>
        <dbReference type="ARBA" id="ARBA00022692"/>
    </source>
</evidence>
<dbReference type="SUPFAM" id="SSF81321">
    <property type="entry name" value="Family A G protein-coupled receptor-like"/>
    <property type="match status" value="1"/>
</dbReference>
<evidence type="ECO:0000259" key="7">
    <source>
        <dbReference type="Pfam" id="PF11970"/>
    </source>
</evidence>
<organism evidence="8 9">
    <name type="scientific">Mycena metata</name>
    <dbReference type="NCBI Taxonomy" id="1033252"/>
    <lineage>
        <taxon>Eukaryota</taxon>
        <taxon>Fungi</taxon>
        <taxon>Dikarya</taxon>
        <taxon>Basidiomycota</taxon>
        <taxon>Agaricomycotina</taxon>
        <taxon>Agaricomycetes</taxon>
        <taxon>Agaricomycetidae</taxon>
        <taxon>Agaricales</taxon>
        <taxon>Marasmiineae</taxon>
        <taxon>Mycenaceae</taxon>
        <taxon>Mycena</taxon>
    </lineage>
</organism>
<evidence type="ECO:0000256" key="5">
    <source>
        <dbReference type="SAM" id="MobiDB-lite"/>
    </source>
</evidence>
<evidence type="ECO:0000313" key="8">
    <source>
        <dbReference type="EMBL" id="KAJ7782828.1"/>
    </source>
</evidence>
<feature type="region of interest" description="Disordered" evidence="5">
    <location>
        <begin position="398"/>
        <end position="477"/>
    </location>
</feature>
<feature type="transmembrane region" description="Helical" evidence="6">
    <location>
        <begin position="111"/>
        <end position="131"/>
    </location>
</feature>
<dbReference type="GO" id="GO:0007189">
    <property type="term" value="P:adenylate cyclase-activating G protein-coupled receptor signaling pathway"/>
    <property type="evidence" value="ECO:0007669"/>
    <property type="project" value="TreeGrafter"/>
</dbReference>
<evidence type="ECO:0000256" key="1">
    <source>
        <dbReference type="ARBA" id="ARBA00004141"/>
    </source>
</evidence>
<dbReference type="EMBL" id="JARKIB010000003">
    <property type="protein sequence ID" value="KAJ7782828.1"/>
    <property type="molecule type" value="Genomic_DNA"/>
</dbReference>
<dbReference type="InterPro" id="IPR022596">
    <property type="entry name" value="GPR1/2/3_C"/>
</dbReference>
<feature type="transmembrane region" description="Helical" evidence="6">
    <location>
        <begin position="299"/>
        <end position="319"/>
    </location>
</feature>
<feature type="transmembrane region" description="Helical" evidence="6">
    <location>
        <begin position="161"/>
        <end position="178"/>
    </location>
</feature>
<dbReference type="GO" id="GO:0004930">
    <property type="term" value="F:G protein-coupled receptor activity"/>
    <property type="evidence" value="ECO:0007669"/>
    <property type="project" value="TreeGrafter"/>
</dbReference>
<dbReference type="PANTHER" id="PTHR23112">
    <property type="entry name" value="G PROTEIN-COUPLED RECEPTOR 157-RELATED"/>
    <property type="match status" value="1"/>
</dbReference>
<evidence type="ECO:0000256" key="4">
    <source>
        <dbReference type="ARBA" id="ARBA00023136"/>
    </source>
</evidence>
<gene>
    <name evidence="8" type="ORF">B0H16DRAFT_1494519</name>
</gene>
<protein>
    <recommendedName>
        <fullName evidence="7">G protein-coupled receptor GPR1/2/3 C-terminal domain-containing protein</fullName>
    </recommendedName>
</protein>
<evidence type="ECO:0000256" key="6">
    <source>
        <dbReference type="SAM" id="Phobius"/>
    </source>
</evidence>
<keyword evidence="4 6" id="KW-0472">Membrane</keyword>
<accession>A0AAD7KGK7</accession>
<sequence>MIEESTEQCFWFPSSSLHLLEAGPLFYFHSNTGVLFCIYLFNMLNETLLPDGSEWLLEMAYTPEGVHSVTLLVVISCFSLVAVVGLLLAISLSAFNTRSSVDQHLFVRTHVAAYFISLLLSDIFQAMGSILNVRWIHDMAVVYGEVCVIQGVLKQLADVSTAFWTLVIGIHTFCLLFLELKSSRFTLITTLVAGWSGIAALVIAGPATLNTTHHGPFYGVSGYWCWISPEYPASRITLDYMFMFIAALLSFILYTMIFLRMRGNLVVEGIHISFRRTGTAWRGKEYSANQALAIAKQMLLYPVAYTILILPIAAARFSTFAGAEVPMAVTIFADAVFLLSGVVNVVLFTTTRRILPVDSIKIPKWSISRPQPIPEVGVDVEAGVDSYYQSSGTYATSYDEKEKDGYASEPATPPAHLRIRTTGPQVPTLLRPPLARPQRNARESEEGGESVINLYGSTNVPLTPLDDAHLSNVGFRP</sequence>
<dbReference type="GO" id="GO:0005886">
    <property type="term" value="C:plasma membrane"/>
    <property type="evidence" value="ECO:0007669"/>
    <property type="project" value="TreeGrafter"/>
</dbReference>
<reference evidence="8" key="1">
    <citation type="submission" date="2023-03" db="EMBL/GenBank/DDBJ databases">
        <title>Massive genome expansion in bonnet fungi (Mycena s.s.) driven by repeated elements and novel gene families across ecological guilds.</title>
        <authorList>
            <consortium name="Lawrence Berkeley National Laboratory"/>
            <person name="Harder C.B."/>
            <person name="Miyauchi S."/>
            <person name="Viragh M."/>
            <person name="Kuo A."/>
            <person name="Thoen E."/>
            <person name="Andreopoulos B."/>
            <person name="Lu D."/>
            <person name="Skrede I."/>
            <person name="Drula E."/>
            <person name="Henrissat B."/>
            <person name="Morin E."/>
            <person name="Kohler A."/>
            <person name="Barry K."/>
            <person name="LaButti K."/>
            <person name="Morin E."/>
            <person name="Salamov A."/>
            <person name="Lipzen A."/>
            <person name="Mereny Z."/>
            <person name="Hegedus B."/>
            <person name="Baldrian P."/>
            <person name="Stursova M."/>
            <person name="Weitz H."/>
            <person name="Taylor A."/>
            <person name="Grigoriev I.V."/>
            <person name="Nagy L.G."/>
            <person name="Martin F."/>
            <person name="Kauserud H."/>
        </authorList>
    </citation>
    <scope>NUCLEOTIDE SEQUENCE</scope>
    <source>
        <strain evidence="8">CBHHK182m</strain>
    </source>
</reference>
<feature type="transmembrane region" description="Helical" evidence="6">
    <location>
        <begin position="325"/>
        <end position="347"/>
    </location>
</feature>
<name>A0AAD7KGK7_9AGAR</name>
<feature type="transmembrane region" description="Helical" evidence="6">
    <location>
        <begin position="185"/>
        <end position="209"/>
    </location>
</feature>
<feature type="transmembrane region" description="Helical" evidence="6">
    <location>
        <begin position="65"/>
        <end position="90"/>
    </location>
</feature>
<feature type="transmembrane region" description="Helical" evidence="6">
    <location>
        <begin position="25"/>
        <end position="45"/>
    </location>
</feature>
<dbReference type="Gene3D" id="1.20.1070.10">
    <property type="entry name" value="Rhodopsin 7-helix transmembrane proteins"/>
    <property type="match status" value="1"/>
</dbReference>